<evidence type="ECO:0000259" key="8">
    <source>
        <dbReference type="PROSITE" id="PS50119"/>
    </source>
</evidence>
<dbReference type="InterPro" id="IPR007110">
    <property type="entry name" value="Ig-like_dom"/>
</dbReference>
<evidence type="ECO:0000259" key="10">
    <source>
        <dbReference type="PROSITE" id="PS50835"/>
    </source>
</evidence>
<feature type="domain" description="Ig-like" evidence="10">
    <location>
        <begin position="608"/>
        <end position="695"/>
    </location>
</feature>
<dbReference type="PROSITE" id="PS50188">
    <property type="entry name" value="B302_SPRY"/>
    <property type="match status" value="1"/>
</dbReference>
<dbReference type="SMART" id="SM00589">
    <property type="entry name" value="PRY"/>
    <property type="match status" value="1"/>
</dbReference>
<dbReference type="InterPro" id="IPR013783">
    <property type="entry name" value="Ig-like_fold"/>
</dbReference>
<dbReference type="Pfam" id="PF13765">
    <property type="entry name" value="PRY"/>
    <property type="match status" value="1"/>
</dbReference>
<dbReference type="InterPro" id="IPR006574">
    <property type="entry name" value="PRY"/>
</dbReference>
<sequence length="877" mass="97325">MTSGEEAGLAMSLVNEVTCPLCSSLFVDPVRLDCEHNYCRQCIIDYWKKGERREQGEVKERSNSGFTCPLCCEIFPQFTLKGNKLLATIVDRVRGLGMHNHKVLLEGTRKCPSSMTALARTGEKEGRRGLCTVHSEPLKMYCEEERIGICVVCAVSKEHRTHRLAPIEEVLMQCQENFQMTVKHFESQKEEIKKLHHKCEDEIQEIKSQSVSLQAHLVQETDTLLHGIVRERERLCSMLQRDTERLLALRQKAVSHLSQETDTLAQDITSLNARFEEEGHDPASLINDVQEVTVRMKAQFGVLGDDVTEWFDLGIYKGPIQYFVWKKLEEVIQPGLCSLTLDPATANPFLSLSIDLTTARYSHTPKEASAMGEAHFEFSPCVLAKCGFSSGRHYWEVEVGDQPDWDVGVASETAERDGWVVLTPENGYWTVGNKGDYNGNYAVGQLSTHHKELLWLCHVAQILTDPAQRSFGDSGREDGGQYTCEDGAISANTSLQLLNITVTPNTGLMARTKSTLNCYLSVSTGVAFCNHTGVSLRWVSETGAKLSGSRYEISHPSPCYSILAVKLTRTDHNKIWRCQLIEGKEVKTTQSYVTKLIDGVEEVFAVVGGPVTLPCTDPALLGAGEIFQWSMGEKTVITQTQEDDDAALANRKIQGFIVKPDSSLLIKSVTTAHSGNYKCSQLNDAGLATAHRRILLHTLEVNRDHTSVPPQQNSNFTLTCSLTCADACEKNMNLTWHRSAAAGQEGGTFVQVNNTLISQLFVPELEVSERIVCIVLRDGTERVTQGWAVQVDYTLPVIVSCVLLLILLLSATGVGIYLRRKQETHTGDAYANFRVGNHMALYEECGEPAYKRAPEKIDLGGAHSISTIYALQSAVNQ</sequence>
<evidence type="ECO:0000256" key="3">
    <source>
        <dbReference type="ARBA" id="ARBA00022771"/>
    </source>
</evidence>
<dbReference type="PROSITE" id="PS00518">
    <property type="entry name" value="ZF_RING_1"/>
    <property type="match status" value="1"/>
</dbReference>
<keyword evidence="6" id="KW-1133">Transmembrane helix</keyword>
<keyword evidence="12" id="KW-1185">Reference proteome</keyword>
<dbReference type="Pfam" id="PF00622">
    <property type="entry name" value="SPRY"/>
    <property type="match status" value="1"/>
</dbReference>
<dbReference type="SUPFAM" id="SSF57850">
    <property type="entry name" value="RING/U-box"/>
    <property type="match status" value="1"/>
</dbReference>
<evidence type="ECO:0000256" key="4">
    <source>
        <dbReference type="ARBA" id="ARBA00022833"/>
    </source>
</evidence>
<dbReference type="PRINTS" id="PR01407">
    <property type="entry name" value="BUTYPHLNCDUF"/>
</dbReference>
<dbReference type="Pfam" id="PF15227">
    <property type="entry name" value="zf-C3HC4_4"/>
    <property type="match status" value="1"/>
</dbReference>
<feature type="transmembrane region" description="Helical" evidence="6">
    <location>
        <begin position="793"/>
        <end position="818"/>
    </location>
</feature>
<evidence type="ECO:0000259" key="9">
    <source>
        <dbReference type="PROSITE" id="PS50188"/>
    </source>
</evidence>
<dbReference type="Proteomes" id="UP001152803">
    <property type="component" value="Unassembled WGS sequence"/>
</dbReference>
<dbReference type="Gene3D" id="3.30.160.60">
    <property type="entry name" value="Classic Zinc Finger"/>
    <property type="match status" value="1"/>
</dbReference>
<evidence type="ECO:0000256" key="2">
    <source>
        <dbReference type="ARBA" id="ARBA00022723"/>
    </source>
</evidence>
<dbReference type="InterPro" id="IPR013083">
    <property type="entry name" value="Znf_RING/FYVE/PHD"/>
</dbReference>
<comment type="similarity">
    <text evidence="1">Belongs to the immunoglobulin superfamily. BTN/MOG family.</text>
</comment>
<proteinExistence type="inferred from homology"/>
<keyword evidence="3 5" id="KW-0863">Zinc-finger</keyword>
<dbReference type="Pfam" id="PF00643">
    <property type="entry name" value="zf-B_box"/>
    <property type="match status" value="1"/>
</dbReference>
<gene>
    <name evidence="11" type="ORF">COCON_G00007060</name>
</gene>
<dbReference type="SUPFAM" id="SSF48726">
    <property type="entry name" value="Immunoglobulin"/>
    <property type="match status" value="1"/>
</dbReference>
<comment type="caution">
    <text evidence="11">The sequence shown here is derived from an EMBL/GenBank/DDBJ whole genome shotgun (WGS) entry which is preliminary data.</text>
</comment>
<dbReference type="AlphaFoldDB" id="A0A9Q1E1S9"/>
<dbReference type="OrthoDB" id="9049620at2759"/>
<dbReference type="InterPro" id="IPR001841">
    <property type="entry name" value="Znf_RING"/>
</dbReference>
<accession>A0A9Q1E1S9</accession>
<dbReference type="InterPro" id="IPR017907">
    <property type="entry name" value="Znf_RING_CS"/>
</dbReference>
<keyword evidence="6" id="KW-0472">Membrane</keyword>
<dbReference type="PROSITE" id="PS50835">
    <property type="entry name" value="IG_LIKE"/>
    <property type="match status" value="1"/>
</dbReference>
<evidence type="ECO:0000256" key="6">
    <source>
        <dbReference type="SAM" id="Phobius"/>
    </source>
</evidence>
<dbReference type="SUPFAM" id="SSF49899">
    <property type="entry name" value="Concanavalin A-like lectins/glucanases"/>
    <property type="match status" value="1"/>
</dbReference>
<dbReference type="GO" id="GO:0008270">
    <property type="term" value="F:zinc ion binding"/>
    <property type="evidence" value="ECO:0007669"/>
    <property type="project" value="UniProtKB-KW"/>
</dbReference>
<dbReference type="SMART" id="SM00184">
    <property type="entry name" value="RING"/>
    <property type="match status" value="1"/>
</dbReference>
<evidence type="ECO:0000313" key="11">
    <source>
        <dbReference type="EMBL" id="KAJ8288047.1"/>
    </source>
</evidence>
<feature type="domain" description="RING-type" evidence="7">
    <location>
        <begin position="19"/>
        <end position="71"/>
    </location>
</feature>
<keyword evidence="4" id="KW-0862">Zinc</keyword>
<dbReference type="InterPro" id="IPR003599">
    <property type="entry name" value="Ig_sub"/>
</dbReference>
<dbReference type="Gene3D" id="2.60.120.920">
    <property type="match status" value="1"/>
</dbReference>
<evidence type="ECO:0000313" key="12">
    <source>
        <dbReference type="Proteomes" id="UP001152803"/>
    </source>
</evidence>
<dbReference type="Gene3D" id="2.60.40.10">
    <property type="entry name" value="Immunoglobulins"/>
    <property type="match status" value="1"/>
</dbReference>
<dbReference type="SMART" id="SM00336">
    <property type="entry name" value="BBOX"/>
    <property type="match status" value="1"/>
</dbReference>
<dbReference type="InterPro" id="IPR043136">
    <property type="entry name" value="B30.2/SPRY_sf"/>
</dbReference>
<dbReference type="PROSITE" id="PS50089">
    <property type="entry name" value="ZF_RING_2"/>
    <property type="match status" value="1"/>
</dbReference>
<dbReference type="InterPro" id="IPR000315">
    <property type="entry name" value="Znf_B-box"/>
</dbReference>
<dbReference type="EMBL" id="JAFJMO010000001">
    <property type="protein sequence ID" value="KAJ8288047.1"/>
    <property type="molecule type" value="Genomic_DNA"/>
</dbReference>
<dbReference type="SMART" id="SM00409">
    <property type="entry name" value="IG"/>
    <property type="match status" value="2"/>
</dbReference>
<evidence type="ECO:0000256" key="5">
    <source>
        <dbReference type="PROSITE-ProRule" id="PRU00024"/>
    </source>
</evidence>
<dbReference type="SUPFAM" id="SSF57845">
    <property type="entry name" value="B-box zinc-binding domain"/>
    <property type="match status" value="1"/>
</dbReference>
<name>A0A9Q1E1S9_CONCO</name>
<protein>
    <submittedName>
        <fullName evidence="11">Uncharacterized protein</fullName>
    </submittedName>
</protein>
<dbReference type="InterPro" id="IPR013320">
    <property type="entry name" value="ConA-like_dom_sf"/>
</dbReference>
<dbReference type="InterPro" id="IPR001870">
    <property type="entry name" value="B30.2/SPRY"/>
</dbReference>
<evidence type="ECO:0000259" key="7">
    <source>
        <dbReference type="PROSITE" id="PS50089"/>
    </source>
</evidence>
<dbReference type="InterPro" id="IPR003877">
    <property type="entry name" value="SPRY_dom"/>
</dbReference>
<keyword evidence="6" id="KW-0812">Transmembrane</keyword>
<organism evidence="11 12">
    <name type="scientific">Conger conger</name>
    <name type="common">Conger eel</name>
    <name type="synonym">Muraena conger</name>
    <dbReference type="NCBI Taxonomy" id="82655"/>
    <lineage>
        <taxon>Eukaryota</taxon>
        <taxon>Metazoa</taxon>
        <taxon>Chordata</taxon>
        <taxon>Craniata</taxon>
        <taxon>Vertebrata</taxon>
        <taxon>Euteleostomi</taxon>
        <taxon>Actinopterygii</taxon>
        <taxon>Neopterygii</taxon>
        <taxon>Teleostei</taxon>
        <taxon>Anguilliformes</taxon>
        <taxon>Congridae</taxon>
        <taxon>Conger</taxon>
    </lineage>
</organism>
<dbReference type="PANTHER" id="PTHR24103">
    <property type="entry name" value="E3 UBIQUITIN-PROTEIN LIGASE TRIM"/>
    <property type="match status" value="1"/>
</dbReference>
<evidence type="ECO:0000256" key="1">
    <source>
        <dbReference type="ARBA" id="ARBA00007591"/>
    </source>
</evidence>
<dbReference type="InterPro" id="IPR003879">
    <property type="entry name" value="Butyrophylin_SPRY"/>
</dbReference>
<dbReference type="Gene3D" id="3.30.40.10">
    <property type="entry name" value="Zinc/RING finger domain, C3HC4 (zinc finger)"/>
    <property type="match status" value="1"/>
</dbReference>
<feature type="domain" description="B30.2/SPRY" evidence="9">
    <location>
        <begin position="318"/>
        <end position="524"/>
    </location>
</feature>
<keyword evidence="2" id="KW-0479">Metal-binding</keyword>
<dbReference type="InterPro" id="IPR036179">
    <property type="entry name" value="Ig-like_dom_sf"/>
</dbReference>
<dbReference type="PROSITE" id="PS50119">
    <property type="entry name" value="ZF_BBOX"/>
    <property type="match status" value="1"/>
</dbReference>
<feature type="domain" description="B box-type" evidence="8">
    <location>
        <begin position="126"/>
        <end position="167"/>
    </location>
</feature>
<reference evidence="11" key="1">
    <citation type="journal article" date="2023" name="Science">
        <title>Genome structures resolve the early diversification of teleost fishes.</title>
        <authorList>
            <person name="Parey E."/>
            <person name="Louis A."/>
            <person name="Montfort J."/>
            <person name="Bouchez O."/>
            <person name="Roques C."/>
            <person name="Iampietro C."/>
            <person name="Lluch J."/>
            <person name="Castinel A."/>
            <person name="Donnadieu C."/>
            <person name="Desvignes T."/>
            <person name="Floi Bucao C."/>
            <person name="Jouanno E."/>
            <person name="Wen M."/>
            <person name="Mejri S."/>
            <person name="Dirks R."/>
            <person name="Jansen H."/>
            <person name="Henkel C."/>
            <person name="Chen W.J."/>
            <person name="Zahm M."/>
            <person name="Cabau C."/>
            <person name="Klopp C."/>
            <person name="Thompson A.W."/>
            <person name="Robinson-Rechavi M."/>
            <person name="Braasch I."/>
            <person name="Lecointre G."/>
            <person name="Bobe J."/>
            <person name="Postlethwait J.H."/>
            <person name="Berthelot C."/>
            <person name="Roest Crollius H."/>
            <person name="Guiguen Y."/>
        </authorList>
    </citation>
    <scope>NUCLEOTIDE SEQUENCE</scope>
    <source>
        <strain evidence="11">Concon-B</strain>
    </source>
</reference>
<dbReference type="InterPro" id="IPR050143">
    <property type="entry name" value="TRIM/RBCC"/>
</dbReference>